<evidence type="ECO:0000313" key="4">
    <source>
        <dbReference type="RefSeq" id="XP_022249127.1"/>
    </source>
</evidence>
<dbReference type="GeneID" id="106465109"/>
<dbReference type="Proteomes" id="UP000694941">
    <property type="component" value="Unplaced"/>
</dbReference>
<feature type="compositionally biased region" description="Polar residues" evidence="1">
    <location>
        <begin position="591"/>
        <end position="607"/>
    </location>
</feature>
<feature type="compositionally biased region" description="Acidic residues" evidence="1">
    <location>
        <begin position="262"/>
        <end position="272"/>
    </location>
</feature>
<feature type="transmembrane region" description="Helical" evidence="2">
    <location>
        <begin position="108"/>
        <end position="128"/>
    </location>
</feature>
<reference evidence="4" key="1">
    <citation type="submission" date="2025-08" db="UniProtKB">
        <authorList>
            <consortium name="RefSeq"/>
        </authorList>
    </citation>
    <scope>IDENTIFICATION</scope>
    <source>
        <tissue evidence="4">Muscle</tissue>
    </source>
</reference>
<keyword evidence="2" id="KW-1133">Transmembrane helix</keyword>
<evidence type="ECO:0000313" key="3">
    <source>
        <dbReference type="Proteomes" id="UP000694941"/>
    </source>
</evidence>
<keyword evidence="3" id="KW-1185">Reference proteome</keyword>
<accession>A0ABM1SZS1</accession>
<feature type="compositionally biased region" description="Low complexity" evidence="1">
    <location>
        <begin position="303"/>
        <end position="312"/>
    </location>
</feature>
<sequence length="626" mass="68777">MFMMNVALVSPSLRSSQKRQLTQDILRKAMDPEANRYVDLSPYWEVEDEEYDYCDCPGPPPPPQFVIPPPPPPPSLQLCRGEHSDLQYCEAKALGAEYTHPHFHSLPVIAVVSSVVLVAILVASFLLWKHKKKVQNFLPCKSDHQNTCDIGSSNGVTYDDVLINHHPTRLPNHHGNDTQTLTPIELLDIKFGRYGDQHMAPVSHTNFSFTGKEAGSLRSNKSKEQFNPVYEEVSGNSDGKGGSRSCDSDIDDSEVEARTVASEDEFAEDELSLGEYPHQPSRPCSGTSSLLGSTGGDLCPDVGSASSDGAGSTENKELQRLFRRNRHDGSSGRKHSSHSLERNKNGHPSEGFEAKQNYYKGKNMLGPDLAYPDTKRDSGTGIGLTPRQFVGHHNPSRQCLPWKNITFPRGTTNQGEGRIPGLYFTGAGSPAQIRPQSPPPPPYPTELGTESLPSVYNPHTALPATTTRPGRLPENLLSELNERTCKAKQPVNHSEVHSHSGHVFTVGPEDAYPLADGYGNQGATVPLEFRTFHPSSRKRPPTPPIRGNVYSSVEDEGLFTIDGSRHRGNPTSRVPSDPRQSFAKTDKRTVPKNSSKCHNIPVSQNVDENGPYGDIQPVFDSRTLCT</sequence>
<dbReference type="RefSeq" id="XP_022249127.1">
    <property type="nucleotide sequence ID" value="XM_022393419.1"/>
</dbReference>
<feature type="region of interest" description="Disordered" evidence="1">
    <location>
        <begin position="365"/>
        <end position="392"/>
    </location>
</feature>
<keyword evidence="2" id="KW-0812">Transmembrane</keyword>
<feature type="compositionally biased region" description="Polar residues" evidence="1">
    <location>
        <begin position="569"/>
        <end position="583"/>
    </location>
</feature>
<protein>
    <submittedName>
        <fullName evidence="4">Uncharacterized protein LOC106465109 isoform X1</fullName>
    </submittedName>
</protein>
<keyword evidence="2" id="KW-0472">Membrane</keyword>
<organism evidence="3 4">
    <name type="scientific">Limulus polyphemus</name>
    <name type="common">Atlantic horseshoe crab</name>
    <dbReference type="NCBI Taxonomy" id="6850"/>
    <lineage>
        <taxon>Eukaryota</taxon>
        <taxon>Metazoa</taxon>
        <taxon>Ecdysozoa</taxon>
        <taxon>Arthropoda</taxon>
        <taxon>Chelicerata</taxon>
        <taxon>Merostomata</taxon>
        <taxon>Xiphosura</taxon>
        <taxon>Limulidae</taxon>
        <taxon>Limulus</taxon>
    </lineage>
</organism>
<name>A0ABM1SZS1_LIMPO</name>
<gene>
    <name evidence="4" type="primary">LOC106465109</name>
</gene>
<evidence type="ECO:0000256" key="1">
    <source>
        <dbReference type="SAM" id="MobiDB-lite"/>
    </source>
</evidence>
<feature type="compositionally biased region" description="Basic residues" evidence="1">
    <location>
        <begin position="321"/>
        <end position="337"/>
    </location>
</feature>
<feature type="region of interest" description="Disordered" evidence="1">
    <location>
        <begin position="532"/>
        <end position="626"/>
    </location>
</feature>
<feature type="region of interest" description="Disordered" evidence="1">
    <location>
        <begin position="231"/>
        <end position="353"/>
    </location>
</feature>
<proteinExistence type="predicted"/>
<evidence type="ECO:0000256" key="2">
    <source>
        <dbReference type="SAM" id="Phobius"/>
    </source>
</evidence>